<proteinExistence type="inferred from homology"/>
<sequence>MVLPTLDGPRLQPLSGQRARKLVVILHGYGADGADLIDLGRAWANALPEAAFAAPDAPASLPFDAVGGRQWFALTERDMRECCLGAESARPALDAFLDAELQRHGLTDSDLALVGFSQGAMMAFHAGLRRAIPPAALLGYSGLLPCPDQLDGINTTSPVLIVHGEDDEVVDCSHLSRSAEVLAMKGVAVESHMLDRLGHTIDERGMVLGGRFLTAHLT</sequence>
<feature type="domain" description="Phospholipase/carboxylesterase/thioesterase" evidence="3">
    <location>
        <begin position="16"/>
        <end position="215"/>
    </location>
</feature>
<dbReference type="EMBL" id="BMFA01000010">
    <property type="protein sequence ID" value="GGB57802.1"/>
    <property type="molecule type" value="Genomic_DNA"/>
</dbReference>
<dbReference type="Gene3D" id="3.40.50.1820">
    <property type="entry name" value="alpha/beta hydrolase"/>
    <property type="match status" value="1"/>
</dbReference>
<keyword evidence="5" id="KW-1185">Reference proteome</keyword>
<evidence type="ECO:0000256" key="2">
    <source>
        <dbReference type="ARBA" id="ARBA00022801"/>
    </source>
</evidence>
<comment type="similarity">
    <text evidence="1">Belongs to the AB hydrolase superfamily. AB hydrolase 2 family.</text>
</comment>
<comment type="caution">
    <text evidence="4">The sequence shown here is derived from an EMBL/GenBank/DDBJ whole genome shotgun (WGS) entry which is preliminary data.</text>
</comment>
<dbReference type="InterPro" id="IPR029058">
    <property type="entry name" value="AB_hydrolase_fold"/>
</dbReference>
<organism evidence="4 5">
    <name type="scientific">Roseibium aquae</name>
    <dbReference type="NCBI Taxonomy" id="1323746"/>
    <lineage>
        <taxon>Bacteria</taxon>
        <taxon>Pseudomonadati</taxon>
        <taxon>Pseudomonadota</taxon>
        <taxon>Alphaproteobacteria</taxon>
        <taxon>Hyphomicrobiales</taxon>
        <taxon>Stappiaceae</taxon>
        <taxon>Roseibium</taxon>
    </lineage>
</organism>
<evidence type="ECO:0000259" key="3">
    <source>
        <dbReference type="Pfam" id="PF02230"/>
    </source>
</evidence>
<dbReference type="PANTHER" id="PTHR10655:SF17">
    <property type="entry name" value="LYSOPHOSPHOLIPASE-LIKE PROTEIN 1"/>
    <property type="match status" value="1"/>
</dbReference>
<evidence type="ECO:0000313" key="4">
    <source>
        <dbReference type="EMBL" id="GGB57802.1"/>
    </source>
</evidence>
<gene>
    <name evidence="4" type="ORF">GCM10011316_32330</name>
</gene>
<evidence type="ECO:0000256" key="1">
    <source>
        <dbReference type="ARBA" id="ARBA00006499"/>
    </source>
</evidence>
<dbReference type="Pfam" id="PF02230">
    <property type="entry name" value="Abhydrolase_2"/>
    <property type="match status" value="1"/>
</dbReference>
<dbReference type="RefSeq" id="WP_150497322.1">
    <property type="nucleotide sequence ID" value="NZ_BMFA01000010.1"/>
</dbReference>
<dbReference type="OrthoDB" id="9801763at2"/>
<dbReference type="InterPro" id="IPR050565">
    <property type="entry name" value="LYPA1-2/EST-like"/>
</dbReference>
<dbReference type="AlphaFoldDB" id="A0A916TM77"/>
<dbReference type="SUPFAM" id="SSF53474">
    <property type="entry name" value="alpha/beta-Hydrolases"/>
    <property type="match status" value="1"/>
</dbReference>
<dbReference type="InterPro" id="IPR003140">
    <property type="entry name" value="PLipase/COase/thioEstase"/>
</dbReference>
<reference evidence="4" key="1">
    <citation type="journal article" date="2014" name="Int. J. Syst. Evol. Microbiol.">
        <title>Complete genome sequence of Corynebacterium casei LMG S-19264T (=DSM 44701T), isolated from a smear-ripened cheese.</title>
        <authorList>
            <consortium name="US DOE Joint Genome Institute (JGI-PGF)"/>
            <person name="Walter F."/>
            <person name="Albersmeier A."/>
            <person name="Kalinowski J."/>
            <person name="Ruckert C."/>
        </authorList>
    </citation>
    <scope>NUCLEOTIDE SEQUENCE</scope>
    <source>
        <strain evidence="4">CGMCC 1.12426</strain>
    </source>
</reference>
<reference evidence="4" key="2">
    <citation type="submission" date="2020-09" db="EMBL/GenBank/DDBJ databases">
        <authorList>
            <person name="Sun Q."/>
            <person name="Zhou Y."/>
        </authorList>
    </citation>
    <scope>NUCLEOTIDE SEQUENCE</scope>
    <source>
        <strain evidence="4">CGMCC 1.12426</strain>
    </source>
</reference>
<dbReference type="Proteomes" id="UP000605148">
    <property type="component" value="Unassembled WGS sequence"/>
</dbReference>
<accession>A0A916TM77</accession>
<keyword evidence="2" id="KW-0378">Hydrolase</keyword>
<evidence type="ECO:0000313" key="5">
    <source>
        <dbReference type="Proteomes" id="UP000605148"/>
    </source>
</evidence>
<dbReference type="GO" id="GO:0016787">
    <property type="term" value="F:hydrolase activity"/>
    <property type="evidence" value="ECO:0007669"/>
    <property type="project" value="UniProtKB-KW"/>
</dbReference>
<dbReference type="PANTHER" id="PTHR10655">
    <property type="entry name" value="LYSOPHOSPHOLIPASE-RELATED"/>
    <property type="match status" value="1"/>
</dbReference>
<protein>
    <submittedName>
        <fullName evidence="4">Phospholipase</fullName>
    </submittedName>
</protein>
<name>A0A916TM77_9HYPH</name>